<gene>
    <name evidence="1" type="ORF">NCTC11091_01039</name>
</gene>
<reference evidence="1 2" key="1">
    <citation type="submission" date="2018-06" db="EMBL/GenBank/DDBJ databases">
        <authorList>
            <consortium name="Pathogen Informatics"/>
            <person name="Doyle S."/>
        </authorList>
    </citation>
    <scope>NUCLEOTIDE SEQUENCE [LARGE SCALE GENOMIC DNA]</scope>
    <source>
        <strain evidence="1 2">NCTC11091</strain>
    </source>
</reference>
<sequence length="29" mass="3578">MTTILVNDQFKSKWIFHIEEYLSVHVNRE</sequence>
<protein>
    <submittedName>
        <fullName evidence="1">Uncharacterized protein</fullName>
    </submittedName>
</protein>
<dbReference type="Proteomes" id="UP000255193">
    <property type="component" value="Unassembled WGS sequence"/>
</dbReference>
<evidence type="ECO:0000313" key="1">
    <source>
        <dbReference type="EMBL" id="STY95246.1"/>
    </source>
</evidence>
<evidence type="ECO:0000313" key="2">
    <source>
        <dbReference type="Proteomes" id="UP000255193"/>
    </source>
</evidence>
<dbReference type="AlphaFoldDB" id="A0A378Q3Y5"/>
<dbReference type="EMBL" id="UGQA01000001">
    <property type="protein sequence ID" value="STY95246.1"/>
    <property type="molecule type" value="Genomic_DNA"/>
</dbReference>
<name>A0A378Q3Y5_9GAMM</name>
<accession>A0A378Q3Y5</accession>
<organism evidence="1 2">
    <name type="scientific">Faucicola atlantae</name>
    <dbReference type="NCBI Taxonomy" id="34059"/>
    <lineage>
        <taxon>Bacteria</taxon>
        <taxon>Pseudomonadati</taxon>
        <taxon>Pseudomonadota</taxon>
        <taxon>Gammaproteobacteria</taxon>
        <taxon>Moraxellales</taxon>
        <taxon>Moraxellaceae</taxon>
        <taxon>Faucicola</taxon>
    </lineage>
</organism>
<proteinExistence type="predicted"/>